<dbReference type="InterPro" id="IPR019383">
    <property type="entry name" value="Golgin_A_7/ERF4"/>
</dbReference>
<feature type="region of interest" description="Disordered" evidence="7">
    <location>
        <begin position="1"/>
        <end position="38"/>
    </location>
</feature>
<gene>
    <name evidence="9" type="ORF">AAP_00640</name>
</gene>
<comment type="subunit">
    <text evidence="3">Interacts with ERF2.</text>
</comment>
<evidence type="ECO:0000256" key="1">
    <source>
        <dbReference type="ARBA" id="ARBA00004406"/>
    </source>
</evidence>
<dbReference type="InterPro" id="IPR051371">
    <property type="entry name" value="Ras_palmitoyltransferase"/>
</dbReference>
<evidence type="ECO:0000256" key="3">
    <source>
        <dbReference type="ARBA" id="ARBA00011396"/>
    </source>
</evidence>
<evidence type="ECO:0000256" key="6">
    <source>
        <dbReference type="ARBA" id="ARBA00023136"/>
    </source>
</evidence>
<dbReference type="PANTHER" id="PTHR13254:SF0">
    <property type="entry name" value="GOLGIN SUBFAMILY A MEMBER 7_ERF4 DOMAIN-CONTAINING PROTEIN"/>
    <property type="match status" value="1"/>
</dbReference>
<dbReference type="GO" id="GO:0006612">
    <property type="term" value="P:protein targeting to membrane"/>
    <property type="evidence" value="ECO:0007669"/>
    <property type="project" value="TreeGrafter"/>
</dbReference>
<reference evidence="9 10" key="1">
    <citation type="journal article" date="2016" name="Genome Biol. Evol.">
        <title>Divergent and convergent evolution of fungal pathogenicity.</title>
        <authorList>
            <person name="Shang Y."/>
            <person name="Xiao G."/>
            <person name="Zheng P."/>
            <person name="Cen K."/>
            <person name="Zhan S."/>
            <person name="Wang C."/>
        </authorList>
    </citation>
    <scope>NUCLEOTIDE SEQUENCE [LARGE SCALE GENOMIC DNA]</scope>
    <source>
        <strain evidence="9 10">ARSEF 7405</strain>
    </source>
</reference>
<dbReference type="OrthoDB" id="5377273at2759"/>
<feature type="compositionally biased region" description="Polar residues" evidence="7">
    <location>
        <begin position="8"/>
        <end position="26"/>
    </location>
</feature>
<dbReference type="EMBL" id="AZGZ01000002">
    <property type="protein sequence ID" value="KZZ96997.1"/>
    <property type="molecule type" value="Genomic_DNA"/>
</dbReference>
<proteinExistence type="inferred from homology"/>
<name>A0A168CTK9_9EURO</name>
<evidence type="ECO:0000256" key="7">
    <source>
        <dbReference type="SAM" id="MobiDB-lite"/>
    </source>
</evidence>
<comment type="similarity">
    <text evidence="2">Belongs to the ERF4 family.</text>
</comment>
<dbReference type="AlphaFoldDB" id="A0A168CTK9"/>
<keyword evidence="5" id="KW-0256">Endoplasmic reticulum</keyword>
<evidence type="ECO:0000313" key="10">
    <source>
        <dbReference type="Proteomes" id="UP000242877"/>
    </source>
</evidence>
<evidence type="ECO:0000256" key="4">
    <source>
        <dbReference type="ARBA" id="ARBA00018463"/>
    </source>
</evidence>
<comment type="caution">
    <text evidence="9">The sequence shown here is derived from an EMBL/GenBank/DDBJ whole genome shotgun (WGS) entry which is preliminary data.</text>
</comment>
<keyword evidence="6" id="KW-0472">Membrane</keyword>
<keyword evidence="10" id="KW-1185">Reference proteome</keyword>
<sequence length="262" mass="29711">MEKEFHHFNTQSDPAAPSNATNTSMLQRGPREEPSYRSFQSSAYGAPVVFDIPGTSGGDNHTAEQAGSVGEEIPWGPEHPCYPHMNPHVSMANPEYLDTRIIRIQRDWMIRGDLAPTFSNLYPEILDPVLPEPEFRKIITYLNTELIEIYDPFKTRHWVDGILGFLTGWLWDDIGYTAVKRRLMTLEAWIEAWNRDIGAQHGVKIWPLRSTGYMSLDIQVPDPKLALVPEGASQHSLIRPASRQGSIPRPMTHTTTDTTEVY</sequence>
<feature type="region of interest" description="Disordered" evidence="7">
    <location>
        <begin position="239"/>
        <end position="262"/>
    </location>
</feature>
<dbReference type="VEuPathDB" id="FungiDB:AAP_00640"/>
<comment type="subcellular location">
    <subcellularLocation>
        <location evidence="1">Endoplasmic reticulum membrane</location>
        <topology evidence="1">Peripheral membrane protein</topology>
    </subcellularLocation>
</comment>
<dbReference type="GO" id="GO:0005789">
    <property type="term" value="C:endoplasmic reticulum membrane"/>
    <property type="evidence" value="ECO:0007669"/>
    <property type="project" value="UniProtKB-SubCell"/>
</dbReference>
<dbReference type="GO" id="GO:0031211">
    <property type="term" value="C:endoplasmic reticulum palmitoyltransferase complex"/>
    <property type="evidence" value="ECO:0007669"/>
    <property type="project" value="TreeGrafter"/>
</dbReference>
<dbReference type="Pfam" id="PF10256">
    <property type="entry name" value="Erf4"/>
    <property type="match status" value="1"/>
</dbReference>
<evidence type="ECO:0000256" key="5">
    <source>
        <dbReference type="ARBA" id="ARBA00022824"/>
    </source>
</evidence>
<organism evidence="9 10">
    <name type="scientific">Ascosphaera apis ARSEF 7405</name>
    <dbReference type="NCBI Taxonomy" id="392613"/>
    <lineage>
        <taxon>Eukaryota</taxon>
        <taxon>Fungi</taxon>
        <taxon>Dikarya</taxon>
        <taxon>Ascomycota</taxon>
        <taxon>Pezizomycotina</taxon>
        <taxon>Eurotiomycetes</taxon>
        <taxon>Eurotiomycetidae</taxon>
        <taxon>Onygenales</taxon>
        <taxon>Ascosphaeraceae</taxon>
        <taxon>Ascosphaera</taxon>
    </lineage>
</organism>
<evidence type="ECO:0000259" key="8">
    <source>
        <dbReference type="Pfam" id="PF10256"/>
    </source>
</evidence>
<feature type="domain" description="Golgin subfamily A member 7/ERF4" evidence="8">
    <location>
        <begin position="101"/>
        <end position="217"/>
    </location>
</feature>
<protein>
    <recommendedName>
        <fullName evidence="4">Ras modification protein ERF4</fullName>
    </recommendedName>
</protein>
<evidence type="ECO:0000256" key="2">
    <source>
        <dbReference type="ARBA" id="ARBA00007732"/>
    </source>
</evidence>
<accession>A0A168CTK9</accession>
<dbReference type="PANTHER" id="PTHR13254">
    <property type="entry name" value="GOLGI AUTOANTIGEN, GOLGIN SUBFAMILY A, 7"/>
    <property type="match status" value="1"/>
</dbReference>
<feature type="compositionally biased region" description="Low complexity" evidence="7">
    <location>
        <begin position="252"/>
        <end position="262"/>
    </location>
</feature>
<dbReference type="Proteomes" id="UP000242877">
    <property type="component" value="Unassembled WGS sequence"/>
</dbReference>
<evidence type="ECO:0000313" key="9">
    <source>
        <dbReference type="EMBL" id="KZZ96997.1"/>
    </source>
</evidence>